<dbReference type="Gene3D" id="3.40.630.30">
    <property type="match status" value="1"/>
</dbReference>
<name>A0ABS2JN39_9GAMM</name>
<dbReference type="SUPFAM" id="SSF55729">
    <property type="entry name" value="Acyl-CoA N-acyltransferases (Nat)"/>
    <property type="match status" value="1"/>
</dbReference>
<dbReference type="EMBL" id="JADIKC010000002">
    <property type="protein sequence ID" value="MBM7120450.1"/>
    <property type="molecule type" value="Genomic_DNA"/>
</dbReference>
<feature type="domain" description="N-acetyltransferase" evidence="3">
    <location>
        <begin position="7"/>
        <end position="165"/>
    </location>
</feature>
<organism evidence="4 5">
    <name type="scientific">Dyella kyungheensis</name>
    <dbReference type="NCBI Taxonomy" id="1242174"/>
    <lineage>
        <taxon>Bacteria</taxon>
        <taxon>Pseudomonadati</taxon>
        <taxon>Pseudomonadota</taxon>
        <taxon>Gammaproteobacteria</taxon>
        <taxon>Lysobacterales</taxon>
        <taxon>Rhodanobacteraceae</taxon>
        <taxon>Dyella</taxon>
    </lineage>
</organism>
<dbReference type="PANTHER" id="PTHR43420">
    <property type="entry name" value="ACETYLTRANSFERASE"/>
    <property type="match status" value="1"/>
</dbReference>
<dbReference type="InterPro" id="IPR016181">
    <property type="entry name" value="Acyl_CoA_acyltransferase"/>
</dbReference>
<accession>A0ABS2JN39</accession>
<comment type="caution">
    <text evidence="4">The sequence shown here is derived from an EMBL/GenBank/DDBJ whole genome shotgun (WGS) entry which is preliminary data.</text>
</comment>
<protein>
    <submittedName>
        <fullName evidence="4">GNAT family N-acetyltransferase</fullName>
    </submittedName>
</protein>
<evidence type="ECO:0000256" key="2">
    <source>
        <dbReference type="ARBA" id="ARBA00023315"/>
    </source>
</evidence>
<gene>
    <name evidence="4" type="ORF">ISP20_04675</name>
</gene>
<dbReference type="Proteomes" id="UP001430065">
    <property type="component" value="Unassembled WGS sequence"/>
</dbReference>
<evidence type="ECO:0000259" key="3">
    <source>
        <dbReference type="PROSITE" id="PS51186"/>
    </source>
</evidence>
<keyword evidence="1" id="KW-0808">Transferase</keyword>
<evidence type="ECO:0000313" key="5">
    <source>
        <dbReference type="Proteomes" id="UP001430065"/>
    </source>
</evidence>
<dbReference type="InterPro" id="IPR050680">
    <property type="entry name" value="YpeA/RimI_acetyltransf"/>
</dbReference>
<dbReference type="PROSITE" id="PS51186">
    <property type="entry name" value="GNAT"/>
    <property type="match status" value="1"/>
</dbReference>
<proteinExistence type="predicted"/>
<evidence type="ECO:0000313" key="4">
    <source>
        <dbReference type="EMBL" id="MBM7120450.1"/>
    </source>
</evidence>
<dbReference type="RefSeq" id="WP_204634914.1">
    <property type="nucleotide sequence ID" value="NZ_JADIKC010000002.1"/>
</dbReference>
<keyword evidence="5" id="KW-1185">Reference proteome</keyword>
<reference evidence="4 5" key="1">
    <citation type="submission" date="2020-10" db="EMBL/GenBank/DDBJ databases">
        <title>Phylogeny of dyella-like bacteria.</title>
        <authorList>
            <person name="Fu J."/>
        </authorList>
    </citation>
    <scope>NUCLEOTIDE SEQUENCE [LARGE SCALE GENOMIC DNA]</scope>
    <source>
        <strain evidence="4 5">THG-B117</strain>
    </source>
</reference>
<keyword evidence="2" id="KW-0012">Acyltransferase</keyword>
<sequence length="165" mass="18102">MSDHPDIRVVPADATRYPTLLQLQVHEPQRDFVGPVAVSLADAAQCGGSQAMAILCDDEPIGFYRIERQPRSIADRDFERATLGLRSFFIDARWQGRGLGTLALVAVMHDLKQRHPDACDVVLTVNVRNTPALALYRRAGFQETGGLYHGGRSGPQHVMLGALPT</sequence>
<dbReference type="CDD" id="cd04301">
    <property type="entry name" value="NAT_SF"/>
    <property type="match status" value="1"/>
</dbReference>
<dbReference type="InterPro" id="IPR000182">
    <property type="entry name" value="GNAT_dom"/>
</dbReference>
<dbReference type="Pfam" id="PF00583">
    <property type="entry name" value="Acetyltransf_1"/>
    <property type="match status" value="1"/>
</dbReference>
<evidence type="ECO:0000256" key="1">
    <source>
        <dbReference type="ARBA" id="ARBA00022679"/>
    </source>
</evidence>